<accession>A0A2U1F7E6</accession>
<name>A0A2U1F7E6_9PORP</name>
<dbReference type="GO" id="GO:0004668">
    <property type="term" value="F:protein-arginine deiminase activity"/>
    <property type="evidence" value="ECO:0007669"/>
    <property type="project" value="InterPro"/>
</dbReference>
<organism evidence="2 3">
    <name type="scientific">Porphyromonas loveana</name>
    <dbReference type="NCBI Taxonomy" id="1884669"/>
    <lineage>
        <taxon>Bacteria</taxon>
        <taxon>Pseudomonadati</taxon>
        <taxon>Bacteroidota</taxon>
        <taxon>Bacteroidia</taxon>
        <taxon>Bacteroidales</taxon>
        <taxon>Porphyromonadaceae</taxon>
        <taxon>Porphyromonas</taxon>
    </lineage>
</organism>
<gene>
    <name evidence="2" type="ORF">C7382_11515</name>
</gene>
<evidence type="ECO:0000256" key="1">
    <source>
        <dbReference type="ARBA" id="ARBA00022801"/>
    </source>
</evidence>
<dbReference type="AlphaFoldDB" id="A0A2U1F7E6"/>
<sequence length="353" mass="39454">MAKSPRRRRPIKMTQTLFLPEWAPQEAVQLTWPHAQSDWAYMLDEVETCFVRIATAVLRHERLIVVAPDSERIFRLLPTELHHRLTCFDIPSNDTWARDHGGISLLRDGRPTVADFTFNGWGQKFAANYDNCITRELHGRGAFAADVSLRNELSFVLEGGALETDGAGTLLTTDSCIFERNRNAGLSRTAIIDRLKVSLGVDRVLSLRHGHLAGDDTDGHIDTLARFVNPHTITYVRCDDATDPHHPALAAMEEELKSFRQANGDPYTLVPLPMAEAVYEGDERLPATYANFLIINGAVLVPTYASERDAAALDVMQGLFPDRAIIGIDCRPLIKQHGSLHCVTMQYPQGFIR</sequence>
<evidence type="ECO:0000313" key="3">
    <source>
        <dbReference type="Proteomes" id="UP000245462"/>
    </source>
</evidence>
<keyword evidence="3" id="KW-1185">Reference proteome</keyword>
<evidence type="ECO:0000313" key="2">
    <source>
        <dbReference type="EMBL" id="PVZ08082.1"/>
    </source>
</evidence>
<dbReference type="InterPro" id="IPR007466">
    <property type="entry name" value="Peptidyl-Arg-deiminase_porph"/>
</dbReference>
<dbReference type="SUPFAM" id="SSF55909">
    <property type="entry name" value="Pentein"/>
    <property type="match status" value="1"/>
</dbReference>
<protein>
    <submittedName>
        <fullName evidence="2">Agmatine/peptidylarginine deiminase</fullName>
    </submittedName>
</protein>
<dbReference type="EMBL" id="QEKY01000015">
    <property type="protein sequence ID" value="PVZ08082.1"/>
    <property type="molecule type" value="Genomic_DNA"/>
</dbReference>
<dbReference type="GO" id="GO:0047632">
    <property type="term" value="F:agmatine deiminase activity"/>
    <property type="evidence" value="ECO:0007669"/>
    <property type="project" value="TreeGrafter"/>
</dbReference>
<proteinExistence type="predicted"/>
<dbReference type="Pfam" id="PF04371">
    <property type="entry name" value="PAD_porph"/>
    <property type="match status" value="1"/>
</dbReference>
<dbReference type="PANTHER" id="PTHR31377">
    <property type="entry name" value="AGMATINE DEIMINASE-RELATED"/>
    <property type="match status" value="1"/>
</dbReference>
<comment type="caution">
    <text evidence="2">The sequence shown here is derived from an EMBL/GenBank/DDBJ whole genome shotgun (WGS) entry which is preliminary data.</text>
</comment>
<dbReference type="PANTHER" id="PTHR31377:SF0">
    <property type="entry name" value="AGMATINE DEIMINASE-RELATED"/>
    <property type="match status" value="1"/>
</dbReference>
<dbReference type="GO" id="GO:0009446">
    <property type="term" value="P:putrescine biosynthetic process"/>
    <property type="evidence" value="ECO:0007669"/>
    <property type="project" value="InterPro"/>
</dbReference>
<keyword evidence="1" id="KW-0378">Hydrolase</keyword>
<dbReference type="Proteomes" id="UP000245462">
    <property type="component" value="Unassembled WGS sequence"/>
</dbReference>
<dbReference type="Gene3D" id="3.75.10.10">
    <property type="entry name" value="L-arginine/glycine Amidinotransferase, Chain A"/>
    <property type="match status" value="1"/>
</dbReference>
<reference evidence="2 3" key="1">
    <citation type="submission" date="2018-04" db="EMBL/GenBank/DDBJ databases">
        <title>Genomic Encyclopedia of Type Strains, Phase IV (KMG-IV): sequencing the most valuable type-strain genomes for metagenomic binning, comparative biology and taxonomic classification.</title>
        <authorList>
            <person name="Goeker M."/>
        </authorList>
    </citation>
    <scope>NUCLEOTIDE SEQUENCE [LARGE SCALE GENOMIC DNA]</scope>
    <source>
        <strain evidence="2 3">DSM 28520</strain>
    </source>
</reference>